<dbReference type="AlphaFoldDB" id="A0A915L063"/>
<accession>A0A915L063</accession>
<dbReference type="WBParaSite" id="nRc.2.0.1.t43153-RA">
    <property type="protein sequence ID" value="nRc.2.0.1.t43153-RA"/>
    <property type="gene ID" value="nRc.2.0.1.g43153"/>
</dbReference>
<reference evidence="3" key="1">
    <citation type="submission" date="2022-11" db="UniProtKB">
        <authorList>
            <consortium name="WormBaseParasite"/>
        </authorList>
    </citation>
    <scope>IDENTIFICATION</scope>
</reference>
<organism evidence="2 3">
    <name type="scientific">Romanomermis culicivorax</name>
    <name type="common">Nematode worm</name>
    <dbReference type="NCBI Taxonomy" id="13658"/>
    <lineage>
        <taxon>Eukaryota</taxon>
        <taxon>Metazoa</taxon>
        <taxon>Ecdysozoa</taxon>
        <taxon>Nematoda</taxon>
        <taxon>Enoplea</taxon>
        <taxon>Dorylaimia</taxon>
        <taxon>Mermithida</taxon>
        <taxon>Mermithoidea</taxon>
        <taxon>Mermithidae</taxon>
        <taxon>Romanomermis</taxon>
    </lineage>
</organism>
<proteinExistence type="predicted"/>
<evidence type="ECO:0000313" key="2">
    <source>
        <dbReference type="Proteomes" id="UP000887565"/>
    </source>
</evidence>
<feature type="region of interest" description="Disordered" evidence="1">
    <location>
        <begin position="28"/>
        <end position="57"/>
    </location>
</feature>
<name>A0A915L063_ROMCU</name>
<sequence>MMEGEKINSQREPQVALKAFDRVEKRYNLRKRPDESKKTEFSPETLKNSSKSTNFDLESGDVECTPLVLLLILLAHIEPKPDVA</sequence>
<evidence type="ECO:0000313" key="3">
    <source>
        <dbReference type="WBParaSite" id="nRc.2.0.1.t43153-RA"/>
    </source>
</evidence>
<feature type="compositionally biased region" description="Polar residues" evidence="1">
    <location>
        <begin position="45"/>
        <end position="56"/>
    </location>
</feature>
<feature type="compositionally biased region" description="Basic and acidic residues" evidence="1">
    <location>
        <begin position="28"/>
        <end position="41"/>
    </location>
</feature>
<evidence type="ECO:0000256" key="1">
    <source>
        <dbReference type="SAM" id="MobiDB-lite"/>
    </source>
</evidence>
<keyword evidence="2" id="KW-1185">Reference proteome</keyword>
<protein>
    <submittedName>
        <fullName evidence="3">Uncharacterized protein</fullName>
    </submittedName>
</protein>
<dbReference type="Proteomes" id="UP000887565">
    <property type="component" value="Unplaced"/>
</dbReference>